<reference evidence="6 7" key="1">
    <citation type="submission" date="2018-09" db="EMBL/GenBank/DDBJ databases">
        <authorList>
            <person name="Wang F."/>
        </authorList>
    </citation>
    <scope>NUCLEOTIDE SEQUENCE [LARGE SCALE GENOMIC DNA]</scope>
    <source>
        <strain evidence="6 7">PLHSC7-2</strain>
    </source>
</reference>
<reference evidence="6 7" key="2">
    <citation type="submission" date="2019-01" db="EMBL/GenBank/DDBJ databases">
        <title>Motilimonas pumilus sp. nov., isolated from the gut of sea cucumber (Apostichopus japonicus).</title>
        <authorList>
            <person name="Wang F.-Q."/>
            <person name="Ren L.-H."/>
            <person name="Lin Y.-W."/>
            <person name="Sun G.-H."/>
            <person name="Du Z.-J."/>
            <person name="Zhao J.-X."/>
            <person name="Liu X.-J."/>
            <person name="Liu L.-J."/>
        </authorList>
    </citation>
    <scope>NUCLEOTIDE SEQUENCE [LARGE SCALE GENOMIC DNA]</scope>
    <source>
        <strain evidence="6 7">PLHSC7-2</strain>
    </source>
</reference>
<name>A0A418YEW0_9GAMM</name>
<dbReference type="EMBL" id="QZCH01000011">
    <property type="protein sequence ID" value="RJG47724.1"/>
    <property type="molecule type" value="Genomic_DNA"/>
</dbReference>
<dbReference type="InterPro" id="IPR043129">
    <property type="entry name" value="ATPase_NBD"/>
</dbReference>
<dbReference type="Gene3D" id="1.10.10.10">
    <property type="entry name" value="Winged helix-like DNA-binding domain superfamily/Winged helix DNA-binding domain"/>
    <property type="match status" value="1"/>
</dbReference>
<evidence type="ECO:0000256" key="4">
    <source>
        <dbReference type="ARBA" id="ARBA00023163"/>
    </source>
</evidence>
<evidence type="ECO:0000256" key="5">
    <source>
        <dbReference type="ARBA" id="ARBA00023277"/>
    </source>
</evidence>
<dbReference type="RefSeq" id="WP_119910608.1">
    <property type="nucleotide sequence ID" value="NZ_QZCH01000011.1"/>
</dbReference>
<dbReference type="PANTHER" id="PTHR18964:SF175">
    <property type="entry name" value="N-ACETYLGLUCOSAMINE REPRESSOR"/>
    <property type="match status" value="1"/>
</dbReference>
<dbReference type="AlphaFoldDB" id="A0A418YEW0"/>
<dbReference type="InterPro" id="IPR036390">
    <property type="entry name" value="WH_DNA-bd_sf"/>
</dbReference>
<evidence type="ECO:0000256" key="1">
    <source>
        <dbReference type="ARBA" id="ARBA00006479"/>
    </source>
</evidence>
<dbReference type="FunFam" id="1.10.10.10:FF:000045">
    <property type="entry name" value="ROK family transcriptional regulator"/>
    <property type="match status" value="1"/>
</dbReference>
<keyword evidence="5" id="KW-0119">Carbohydrate metabolism</keyword>
<evidence type="ECO:0000313" key="7">
    <source>
        <dbReference type="Proteomes" id="UP000283255"/>
    </source>
</evidence>
<accession>A0A418YEW0</accession>
<gene>
    <name evidence="6" type="ORF">D1Z90_09990</name>
</gene>
<keyword evidence="4" id="KW-0804">Transcription</keyword>
<dbReference type="GO" id="GO:0003677">
    <property type="term" value="F:DNA binding"/>
    <property type="evidence" value="ECO:0007669"/>
    <property type="project" value="UniProtKB-KW"/>
</dbReference>
<dbReference type="Proteomes" id="UP000283255">
    <property type="component" value="Unassembled WGS sequence"/>
</dbReference>
<dbReference type="InterPro" id="IPR036388">
    <property type="entry name" value="WH-like_DNA-bd_sf"/>
</dbReference>
<organism evidence="6 7">
    <name type="scientific">Motilimonas pumila</name>
    <dbReference type="NCBI Taxonomy" id="2303987"/>
    <lineage>
        <taxon>Bacteria</taxon>
        <taxon>Pseudomonadati</taxon>
        <taxon>Pseudomonadota</taxon>
        <taxon>Gammaproteobacteria</taxon>
        <taxon>Alteromonadales</taxon>
        <taxon>Alteromonadales genera incertae sedis</taxon>
        <taxon>Motilimonas</taxon>
    </lineage>
</organism>
<dbReference type="InterPro" id="IPR000600">
    <property type="entry name" value="ROK"/>
</dbReference>
<evidence type="ECO:0000256" key="3">
    <source>
        <dbReference type="ARBA" id="ARBA00023125"/>
    </source>
</evidence>
<dbReference type="Pfam" id="PF00480">
    <property type="entry name" value="ROK"/>
    <property type="match status" value="1"/>
</dbReference>
<dbReference type="OrthoDB" id="3189808at2"/>
<dbReference type="SUPFAM" id="SSF53067">
    <property type="entry name" value="Actin-like ATPase domain"/>
    <property type="match status" value="1"/>
</dbReference>
<comment type="caution">
    <text evidence="6">The sequence shown here is derived from an EMBL/GenBank/DDBJ whole genome shotgun (WGS) entry which is preliminary data.</text>
</comment>
<sequence length="411" mass="44542">MHKGQIANVDLIKQVNSAAVYRLIDQQGPISRVKIAELSQLAPASVTKITRQLLAHDLIKEVAQQASTGGRRAISLTTEKNKFHFVAAKIGRRLLTLTLYDLAGEEQAGLQLPIQVTEQQALIDLLTSTLEAFIDQYSHNNKRLLAIAVTMSGLINPQTGHVIYTPRYQMRDCPLGEYLTAYFNIPAYIGNDTRAMALAEHYFGNSQDCADSILISVHHGTGSGIISRGQVFLGSNRNVGEIGHIQIDPLGKPCHCGNYGCLETVASNDAIVEQVKTLLAAGRPSCLAEQEINIASICQAATQGDALASSVLVNVGKHLGQAIAIMVNLFNPEKVLLAGEIMAAEQVIIPAIEQCIKHQSLPSFHQHLPIIAAKFQKQPTAGGFALVKRVLLDGSLLQTIMEDKPTYHINP</sequence>
<keyword evidence="7" id="KW-1185">Reference proteome</keyword>
<evidence type="ECO:0000256" key="2">
    <source>
        <dbReference type="ARBA" id="ARBA00023015"/>
    </source>
</evidence>
<proteinExistence type="inferred from homology"/>
<dbReference type="GO" id="GO:0006355">
    <property type="term" value="P:regulation of DNA-templated transcription"/>
    <property type="evidence" value="ECO:0007669"/>
    <property type="project" value="TreeGrafter"/>
</dbReference>
<comment type="similarity">
    <text evidence="1">Belongs to the ROK (NagC/XylR) family.</text>
</comment>
<dbReference type="Gene3D" id="3.30.420.40">
    <property type="match status" value="2"/>
</dbReference>
<keyword evidence="3" id="KW-0238">DNA-binding</keyword>
<dbReference type="SUPFAM" id="SSF46785">
    <property type="entry name" value="Winged helix' DNA-binding domain"/>
    <property type="match status" value="1"/>
</dbReference>
<keyword evidence="2" id="KW-0805">Transcription regulation</keyword>
<dbReference type="PANTHER" id="PTHR18964">
    <property type="entry name" value="ROK (REPRESSOR, ORF, KINASE) FAMILY"/>
    <property type="match status" value="1"/>
</dbReference>
<dbReference type="InterPro" id="IPR049874">
    <property type="entry name" value="ROK_cs"/>
</dbReference>
<evidence type="ECO:0000313" key="6">
    <source>
        <dbReference type="EMBL" id="RJG47724.1"/>
    </source>
</evidence>
<dbReference type="PROSITE" id="PS01125">
    <property type="entry name" value="ROK"/>
    <property type="match status" value="1"/>
</dbReference>
<protein>
    <submittedName>
        <fullName evidence="6">ROK family protein</fullName>
    </submittedName>
</protein>